<reference evidence="2" key="1">
    <citation type="submission" date="2021-01" db="EMBL/GenBank/DDBJ databases">
        <authorList>
            <consortium name="Genoscope - CEA"/>
            <person name="William W."/>
        </authorList>
    </citation>
    <scope>NUCLEOTIDE SEQUENCE</scope>
</reference>
<evidence type="ECO:0000313" key="2">
    <source>
        <dbReference type="EMBL" id="CAF1843344.1"/>
    </source>
</evidence>
<evidence type="ECO:0000259" key="1">
    <source>
        <dbReference type="PROSITE" id="PS51089"/>
    </source>
</evidence>
<dbReference type="InterPro" id="IPR051618">
    <property type="entry name" value="Actin-binding_LIM"/>
</dbReference>
<dbReference type="FunFam" id="1.10.950.10:FF:000004">
    <property type="entry name" value="Villin-like 1"/>
    <property type="match status" value="1"/>
</dbReference>
<dbReference type="SUPFAM" id="SSF47050">
    <property type="entry name" value="VHP, Villin headpiece domain"/>
    <property type="match status" value="1"/>
</dbReference>
<dbReference type="AlphaFoldDB" id="A0A816JN22"/>
<organism evidence="2">
    <name type="scientific">Brassica napus</name>
    <name type="common">Rape</name>
    <dbReference type="NCBI Taxonomy" id="3708"/>
    <lineage>
        <taxon>Eukaryota</taxon>
        <taxon>Viridiplantae</taxon>
        <taxon>Streptophyta</taxon>
        <taxon>Embryophyta</taxon>
        <taxon>Tracheophyta</taxon>
        <taxon>Spermatophyta</taxon>
        <taxon>Magnoliopsida</taxon>
        <taxon>eudicotyledons</taxon>
        <taxon>Gunneridae</taxon>
        <taxon>Pentapetalae</taxon>
        <taxon>rosids</taxon>
        <taxon>malvids</taxon>
        <taxon>Brassicales</taxon>
        <taxon>Brassicaceae</taxon>
        <taxon>Brassiceae</taxon>
        <taxon>Brassica</taxon>
    </lineage>
</organism>
<dbReference type="SMART" id="SM00153">
    <property type="entry name" value="VHP"/>
    <property type="match status" value="1"/>
</dbReference>
<dbReference type="GO" id="GO:0003779">
    <property type="term" value="F:actin binding"/>
    <property type="evidence" value="ECO:0007669"/>
    <property type="project" value="InterPro"/>
</dbReference>
<dbReference type="Pfam" id="PF02209">
    <property type="entry name" value="VHP"/>
    <property type="match status" value="1"/>
</dbReference>
<dbReference type="InterPro" id="IPR003128">
    <property type="entry name" value="Villin_headpiece"/>
</dbReference>
<accession>A0A816JN22</accession>
<dbReference type="InterPro" id="IPR036886">
    <property type="entry name" value="Villin_headpiece_dom_sf"/>
</dbReference>
<dbReference type="GO" id="GO:0007010">
    <property type="term" value="P:cytoskeleton organization"/>
    <property type="evidence" value="ECO:0007669"/>
    <property type="project" value="InterPro"/>
</dbReference>
<gene>
    <name evidence="2" type="ORF">DARMORV10_C04P30920.1</name>
</gene>
<dbReference type="Proteomes" id="UP001295469">
    <property type="component" value="Chromosome C04"/>
</dbReference>
<sequence length="86" mass="9912">MSSKIVSLTIQADAKEGVVDEEDLPAYPYGRLKTTSPDPVTDIDVTRREAYLSSEEFKEKFGMTKEAFYKLPKWKQNKFKMAVQLF</sequence>
<name>A0A816JN22_BRANA</name>
<proteinExistence type="predicted"/>
<protein>
    <submittedName>
        <fullName evidence="2">(rape) hypothetical protein</fullName>
    </submittedName>
</protein>
<dbReference type="PANTHER" id="PTHR24213:SF9">
    <property type="entry name" value="UNCOORDINATED 115A, ISOFORM B-RELATED"/>
    <property type="match status" value="1"/>
</dbReference>
<dbReference type="PROSITE" id="PS51089">
    <property type="entry name" value="HP"/>
    <property type="match status" value="1"/>
</dbReference>
<dbReference type="EMBL" id="HG994368">
    <property type="protein sequence ID" value="CAF1843344.1"/>
    <property type="molecule type" value="Genomic_DNA"/>
</dbReference>
<dbReference type="PANTHER" id="PTHR24213">
    <property type="entry name" value="ACTIN-BINDING LIM PROTEIN"/>
    <property type="match status" value="1"/>
</dbReference>
<feature type="domain" description="HP" evidence="1">
    <location>
        <begin position="21"/>
        <end position="86"/>
    </location>
</feature>
<dbReference type="Gene3D" id="1.10.950.10">
    <property type="entry name" value="Villin headpiece domain"/>
    <property type="match status" value="1"/>
</dbReference>